<dbReference type="GO" id="GO:0004984">
    <property type="term" value="F:olfactory receptor activity"/>
    <property type="evidence" value="ECO:0007669"/>
    <property type="project" value="InterPro"/>
</dbReference>
<keyword evidence="2" id="KW-1003">Cell membrane</keyword>
<keyword evidence="9" id="KW-0807">Transducer</keyword>
<evidence type="ECO:0000256" key="1">
    <source>
        <dbReference type="ARBA" id="ARBA00004651"/>
    </source>
</evidence>
<reference evidence="11" key="2">
    <citation type="submission" date="2015-02" db="EMBL/GenBank/DDBJ databases">
        <authorList>
            <person name="Torres C."/>
        </authorList>
    </citation>
    <scope>NUCLEOTIDE SEQUENCE</scope>
</reference>
<organism evidence="11">
    <name type="scientific">Locusta migratoria</name>
    <name type="common">Migratory locust</name>
    <dbReference type="NCBI Taxonomy" id="7004"/>
    <lineage>
        <taxon>Eukaryota</taxon>
        <taxon>Metazoa</taxon>
        <taxon>Ecdysozoa</taxon>
        <taxon>Arthropoda</taxon>
        <taxon>Hexapoda</taxon>
        <taxon>Insecta</taxon>
        <taxon>Pterygota</taxon>
        <taxon>Neoptera</taxon>
        <taxon>Polyneoptera</taxon>
        <taxon>Orthoptera</taxon>
        <taxon>Caelifera</taxon>
        <taxon>Acrididea</taxon>
        <taxon>Acridomorpha</taxon>
        <taxon>Acridoidea</taxon>
        <taxon>Acrididae</taxon>
        <taxon>Oedipodinae</taxon>
        <taxon>Locusta</taxon>
    </lineage>
</organism>
<evidence type="ECO:0000256" key="2">
    <source>
        <dbReference type="ARBA" id="ARBA00022475"/>
    </source>
</evidence>
<evidence type="ECO:0000256" key="6">
    <source>
        <dbReference type="ARBA" id="ARBA00022989"/>
    </source>
</evidence>
<evidence type="ECO:0000256" key="7">
    <source>
        <dbReference type="ARBA" id="ARBA00023136"/>
    </source>
</evidence>
<feature type="transmembrane region" description="Helical" evidence="10">
    <location>
        <begin position="59"/>
        <end position="81"/>
    </location>
</feature>
<dbReference type="EMBL" id="KP843306">
    <property type="protein sequence ID" value="ALD51442.1"/>
    <property type="molecule type" value="mRNA"/>
</dbReference>
<comment type="subcellular location">
    <subcellularLocation>
        <location evidence="1">Cell membrane</location>
        <topology evidence="1">Multi-pass membrane protein</topology>
    </subcellularLocation>
</comment>
<evidence type="ECO:0000256" key="5">
    <source>
        <dbReference type="ARBA" id="ARBA00022725"/>
    </source>
</evidence>
<evidence type="ECO:0000256" key="8">
    <source>
        <dbReference type="ARBA" id="ARBA00023170"/>
    </source>
</evidence>
<feature type="transmembrane region" description="Helical" evidence="10">
    <location>
        <begin position="176"/>
        <end position="199"/>
    </location>
</feature>
<keyword evidence="6 10" id="KW-1133">Transmembrane helix</keyword>
<feature type="transmembrane region" description="Helical" evidence="10">
    <location>
        <begin position="205"/>
        <end position="228"/>
    </location>
</feature>
<dbReference type="PANTHER" id="PTHR21137:SF35">
    <property type="entry name" value="ODORANT RECEPTOR 19A-RELATED"/>
    <property type="match status" value="1"/>
</dbReference>
<dbReference type="GO" id="GO:0007165">
    <property type="term" value="P:signal transduction"/>
    <property type="evidence" value="ECO:0007669"/>
    <property type="project" value="UniProtKB-KW"/>
</dbReference>
<dbReference type="GO" id="GO:0005886">
    <property type="term" value="C:plasma membrane"/>
    <property type="evidence" value="ECO:0007669"/>
    <property type="project" value="UniProtKB-SubCell"/>
</dbReference>
<proteinExistence type="evidence at transcript level"/>
<evidence type="ECO:0000256" key="4">
    <source>
        <dbReference type="ARBA" id="ARBA00022692"/>
    </source>
</evidence>
<dbReference type="GO" id="GO:0005549">
    <property type="term" value="F:odorant binding"/>
    <property type="evidence" value="ECO:0007669"/>
    <property type="project" value="InterPro"/>
</dbReference>
<dbReference type="InterPro" id="IPR004117">
    <property type="entry name" value="7tm6_olfct_rcpt"/>
</dbReference>
<dbReference type="PANTHER" id="PTHR21137">
    <property type="entry name" value="ODORANT RECEPTOR"/>
    <property type="match status" value="1"/>
</dbReference>
<name>A0A0M3SBN6_LOCMI</name>
<evidence type="ECO:0000256" key="10">
    <source>
        <dbReference type="SAM" id="Phobius"/>
    </source>
</evidence>
<keyword evidence="3" id="KW-0716">Sensory transduction</keyword>
<accession>A0A0M3SBN6</accession>
<sequence length="307" mass="34916">AARGVTSYYVGVGGAAVVVWNLMPLLLEAGRSLPTIAWYPYDETKTPFFEVTYLLQGISTFYCCITNVGLNVFLVSLMIYISDELKNLNDSISSINYRSIYNCCCNGDKQIGLLNWSSKIVTDDCDINVDTHIAHSKHIRQRAEFCCVVKAQDYLRMCLQYHQELIRTVKKLETTITAIVFIEFVAGIIVTCLTLFQAAVNAGNMALFVKFIMYLLYMTVGMFIYCWYGQDLMQKSEDIKWAAYSCNWQGAPKSFTDLLKIVILWAQQPLTLSAGKYYKISLKTFVTLLNASYSYYAVLRQMSDTQK</sequence>
<feature type="non-terminal residue" evidence="11">
    <location>
        <position position="1"/>
    </location>
</feature>
<evidence type="ECO:0000256" key="3">
    <source>
        <dbReference type="ARBA" id="ARBA00022606"/>
    </source>
</evidence>
<protein>
    <submittedName>
        <fullName evidence="11">Odorant receptor 28</fullName>
    </submittedName>
</protein>
<dbReference type="Pfam" id="PF02949">
    <property type="entry name" value="7tm_6"/>
    <property type="match status" value="1"/>
</dbReference>
<dbReference type="AlphaFoldDB" id="A0A0M3SBN6"/>
<keyword evidence="5" id="KW-0552">Olfaction</keyword>
<evidence type="ECO:0000256" key="9">
    <source>
        <dbReference type="ARBA" id="ARBA00023224"/>
    </source>
</evidence>
<keyword evidence="8 11" id="KW-0675">Receptor</keyword>
<feature type="transmembrane region" description="Helical" evidence="10">
    <location>
        <begin position="7"/>
        <end position="27"/>
    </location>
</feature>
<keyword evidence="7 10" id="KW-0472">Membrane</keyword>
<reference evidence="11" key="1">
    <citation type="journal article" date="2015" name="Cell. Mol. Life Sci.">
        <title>Identification and functional analysis of olfactory receptor family reveal unusual characteristics of the olfactory system in the migratory locust.</title>
        <authorList>
            <person name="Wang Z."/>
            <person name="Yang P."/>
            <person name="Chen D."/>
            <person name="Jiang F."/>
            <person name="Li Y."/>
            <person name="Wang X."/>
            <person name="Kang L."/>
        </authorList>
    </citation>
    <scope>NUCLEOTIDE SEQUENCE</scope>
</reference>
<keyword evidence="4 10" id="KW-0812">Transmembrane</keyword>
<evidence type="ECO:0000313" key="11">
    <source>
        <dbReference type="EMBL" id="ALD51442.1"/>
    </source>
</evidence>